<sequence length="302" mass="34794">MANFPKPWEQYVRNHDSMKFASQADIGLRSPLVRHGVPPLPPRSSSSSRHRLHRYNNFYHNSYGDYGGFYSPYSTSLYRQQDYENRYIQMAEESAQPAFDSIEAFIRGFSSVTMMLESTFQAMNMSFRAILGVAENVSKMRTAIIEFLSAFAILKIMYSFYRKILHFLGLVNGMEVSWKSTERTIVEESSRKRQWPILAFLGAIIIGPTLVYKYLLPDEVPDDEEVEIVGIYDFEAEHQGELSFSKGDKMTTKRSELKKSWLCVSKANGKGYVPYNRVGFAKRKTGKPKNEIEIYPENITDI</sequence>
<dbReference type="Pfam" id="PF00018">
    <property type="entry name" value="SH3_1"/>
    <property type="match status" value="1"/>
</dbReference>
<gene>
    <name evidence="15" type="ORF">NEZAVI_LOCUS4020</name>
</gene>
<evidence type="ECO:0000256" key="6">
    <source>
        <dbReference type="ARBA" id="ARBA00022989"/>
    </source>
</evidence>
<dbReference type="Pfam" id="PF04088">
    <property type="entry name" value="Peroxin-13_N"/>
    <property type="match status" value="1"/>
</dbReference>
<dbReference type="InterPro" id="IPR007223">
    <property type="entry name" value="Peroxin-13_N"/>
</dbReference>
<dbReference type="PANTHER" id="PTHR19332:SF1">
    <property type="entry name" value="PEROXISOMAL MEMBRANE PROTEIN PEX13"/>
    <property type="match status" value="1"/>
</dbReference>
<feature type="domain" description="SH3" evidence="14">
    <location>
        <begin position="223"/>
        <end position="283"/>
    </location>
</feature>
<keyword evidence="5" id="KW-0653">Protein transport</keyword>
<organism evidence="15 16">
    <name type="scientific">Nezara viridula</name>
    <name type="common">Southern green stink bug</name>
    <name type="synonym">Cimex viridulus</name>
    <dbReference type="NCBI Taxonomy" id="85310"/>
    <lineage>
        <taxon>Eukaryota</taxon>
        <taxon>Metazoa</taxon>
        <taxon>Ecdysozoa</taxon>
        <taxon>Arthropoda</taxon>
        <taxon>Hexapoda</taxon>
        <taxon>Insecta</taxon>
        <taxon>Pterygota</taxon>
        <taxon>Neoptera</taxon>
        <taxon>Paraneoptera</taxon>
        <taxon>Hemiptera</taxon>
        <taxon>Heteroptera</taxon>
        <taxon>Panheteroptera</taxon>
        <taxon>Pentatomomorpha</taxon>
        <taxon>Pentatomoidea</taxon>
        <taxon>Pentatomidae</taxon>
        <taxon>Pentatominae</taxon>
        <taxon>Nezara</taxon>
    </lineage>
</organism>
<dbReference type="InterPro" id="IPR035463">
    <property type="entry name" value="Pex13"/>
</dbReference>
<protein>
    <recommendedName>
        <fullName evidence="11">Peroxisomal membrane protein PEX13</fullName>
    </recommendedName>
    <alternativeName>
        <fullName evidence="10">Peroxin-13</fullName>
    </alternativeName>
</protein>
<evidence type="ECO:0000256" key="10">
    <source>
        <dbReference type="ARBA" id="ARBA00029693"/>
    </source>
</evidence>
<dbReference type="EMBL" id="OV725078">
    <property type="protein sequence ID" value="CAH1393326.1"/>
    <property type="molecule type" value="Genomic_DNA"/>
</dbReference>
<evidence type="ECO:0000256" key="4">
    <source>
        <dbReference type="ARBA" id="ARBA00022692"/>
    </source>
</evidence>
<dbReference type="GO" id="GO:1990429">
    <property type="term" value="C:peroxisomal importomer complex"/>
    <property type="evidence" value="ECO:0007669"/>
    <property type="project" value="TreeGrafter"/>
</dbReference>
<evidence type="ECO:0000313" key="15">
    <source>
        <dbReference type="EMBL" id="CAH1393326.1"/>
    </source>
</evidence>
<dbReference type="Gene3D" id="2.30.30.40">
    <property type="entry name" value="SH3 Domains"/>
    <property type="match status" value="1"/>
</dbReference>
<reference evidence="15" key="1">
    <citation type="submission" date="2022-01" db="EMBL/GenBank/DDBJ databases">
        <authorList>
            <person name="King R."/>
        </authorList>
    </citation>
    <scope>NUCLEOTIDE SEQUENCE</scope>
</reference>
<dbReference type="InterPro" id="IPR036028">
    <property type="entry name" value="SH3-like_dom_sf"/>
</dbReference>
<evidence type="ECO:0000313" key="16">
    <source>
        <dbReference type="Proteomes" id="UP001152798"/>
    </source>
</evidence>
<name>A0A9P0E818_NEZVI</name>
<keyword evidence="4" id="KW-0812">Transmembrane</keyword>
<dbReference type="InterPro" id="IPR001452">
    <property type="entry name" value="SH3_domain"/>
</dbReference>
<keyword evidence="3" id="KW-0813">Transport</keyword>
<dbReference type="PROSITE" id="PS50002">
    <property type="entry name" value="SH3"/>
    <property type="match status" value="1"/>
</dbReference>
<keyword evidence="7" id="KW-0811">Translocation</keyword>
<accession>A0A9P0E818</accession>
<dbReference type="AlphaFoldDB" id="A0A9P0E818"/>
<keyword evidence="2 13" id="KW-0728">SH3 domain</keyword>
<keyword evidence="8" id="KW-0472">Membrane</keyword>
<evidence type="ECO:0000256" key="13">
    <source>
        <dbReference type="PROSITE-ProRule" id="PRU00192"/>
    </source>
</evidence>
<evidence type="ECO:0000256" key="1">
    <source>
        <dbReference type="ARBA" id="ARBA00006033"/>
    </source>
</evidence>
<evidence type="ECO:0000256" key="9">
    <source>
        <dbReference type="ARBA" id="ARBA00023140"/>
    </source>
</evidence>
<dbReference type="Proteomes" id="UP001152798">
    <property type="component" value="Chromosome 2"/>
</dbReference>
<dbReference type="GO" id="GO:0005778">
    <property type="term" value="C:peroxisomal membrane"/>
    <property type="evidence" value="ECO:0007669"/>
    <property type="project" value="UniProtKB-SubCell"/>
</dbReference>
<dbReference type="GO" id="GO:0016560">
    <property type="term" value="P:protein import into peroxisome matrix, docking"/>
    <property type="evidence" value="ECO:0007669"/>
    <property type="project" value="InterPro"/>
</dbReference>
<dbReference type="OrthoDB" id="10037838at2759"/>
<dbReference type="SMART" id="SM00326">
    <property type="entry name" value="SH3"/>
    <property type="match status" value="1"/>
</dbReference>
<evidence type="ECO:0000256" key="12">
    <source>
        <dbReference type="ARBA" id="ARBA00046271"/>
    </source>
</evidence>
<proteinExistence type="inferred from homology"/>
<evidence type="ECO:0000256" key="7">
    <source>
        <dbReference type="ARBA" id="ARBA00023010"/>
    </source>
</evidence>
<evidence type="ECO:0000256" key="8">
    <source>
        <dbReference type="ARBA" id="ARBA00023136"/>
    </source>
</evidence>
<comment type="similarity">
    <text evidence="1">Belongs to the peroxin-13 family.</text>
</comment>
<evidence type="ECO:0000256" key="5">
    <source>
        <dbReference type="ARBA" id="ARBA00022927"/>
    </source>
</evidence>
<evidence type="ECO:0000256" key="11">
    <source>
        <dbReference type="ARBA" id="ARBA00034535"/>
    </source>
</evidence>
<keyword evidence="6" id="KW-1133">Transmembrane helix</keyword>
<keyword evidence="9" id="KW-0576">Peroxisome</keyword>
<comment type="subcellular location">
    <subcellularLocation>
        <location evidence="12">Peroxisome membrane</location>
    </subcellularLocation>
</comment>
<keyword evidence="16" id="KW-1185">Reference proteome</keyword>
<evidence type="ECO:0000256" key="2">
    <source>
        <dbReference type="ARBA" id="ARBA00022443"/>
    </source>
</evidence>
<evidence type="ECO:0000256" key="3">
    <source>
        <dbReference type="ARBA" id="ARBA00022448"/>
    </source>
</evidence>
<evidence type="ECO:0000259" key="14">
    <source>
        <dbReference type="PROSITE" id="PS50002"/>
    </source>
</evidence>
<dbReference type="SUPFAM" id="SSF50044">
    <property type="entry name" value="SH3-domain"/>
    <property type="match status" value="1"/>
</dbReference>
<dbReference type="PANTHER" id="PTHR19332">
    <property type="entry name" value="PEROXISOMAL MEMBRANE PROTEIN PEX13"/>
    <property type="match status" value="1"/>
</dbReference>